<evidence type="ECO:0000313" key="3">
    <source>
        <dbReference type="Proteomes" id="UP000380386"/>
    </source>
</evidence>
<evidence type="ECO:0000313" key="1">
    <source>
        <dbReference type="EMBL" id="MQS44263.1"/>
    </source>
</evidence>
<dbReference type="Proteomes" id="UP000380386">
    <property type="component" value="Unassembled WGS sequence"/>
</dbReference>
<dbReference type="EMBL" id="VDFN01000001">
    <property type="protein sequence ID" value="MQS44263.1"/>
    <property type="molecule type" value="Genomic_DNA"/>
</dbReference>
<reference evidence="1" key="2">
    <citation type="submission" date="2019-05" db="EMBL/GenBank/DDBJ databases">
        <authorList>
            <person name="Schuster J.A."/>
            <person name="Ehrmann M.A."/>
        </authorList>
    </citation>
    <scope>NUCLEOTIDE SEQUENCE</scope>
    <source>
        <strain evidence="1">TMW 1.2098</strain>
    </source>
</reference>
<gene>
    <name evidence="2" type="ORF">FHL02_01225</name>
    <name evidence="1" type="ORF">FHL03_02045</name>
</gene>
<reference evidence="3 4" key="1">
    <citation type="journal article" date="2019" name="Syst. Appl. Microbiol.">
        <title>Polyphasic characterization of two novel Lactobacillus spp. isolated from blown salami packages: Description of Lactobacillus halodurans sp. nov. and Lactobacillus salsicarnum sp. nov.</title>
        <authorList>
            <person name="Schuster J.A."/>
            <person name="Klingl A."/>
            <person name="Vogel R.F."/>
            <person name="Ehrmann M.A."/>
        </authorList>
    </citation>
    <scope>NUCLEOTIDE SEQUENCE [LARGE SCALE GENOMIC DNA]</scope>
    <source>
        <strain evidence="1 4">TMW 1.2098</strain>
        <strain evidence="2 3">TMW 1.2118</strain>
    </source>
</reference>
<sequence length="128" mass="15038">MKEENNLLPWVRQIESDYGTVLNENVPDDDPRLRIIRQKVAEFPSESQVDDQGELVDYVGIQEALDRGDVKRHIVQEFGITLMKLRYSIKTKKLSEREWLRKRKISANHNSYKSNKDKLKREAEVLGL</sequence>
<dbReference type="AlphaFoldDB" id="A0A5P0ZF07"/>
<comment type="caution">
    <text evidence="2">The sequence shown here is derived from an EMBL/GenBank/DDBJ whole genome shotgun (WGS) entry which is preliminary data.</text>
</comment>
<dbReference type="RefSeq" id="WP_153381702.1">
    <property type="nucleotide sequence ID" value="NZ_VDFM01000001.1"/>
</dbReference>
<proteinExistence type="predicted"/>
<evidence type="ECO:0000313" key="4">
    <source>
        <dbReference type="Proteomes" id="UP000436655"/>
    </source>
</evidence>
<organism evidence="2 3">
    <name type="scientific">Companilactobacillus mishanensis</name>
    <dbReference type="NCBI Taxonomy" id="2486008"/>
    <lineage>
        <taxon>Bacteria</taxon>
        <taxon>Bacillati</taxon>
        <taxon>Bacillota</taxon>
        <taxon>Bacilli</taxon>
        <taxon>Lactobacillales</taxon>
        <taxon>Lactobacillaceae</taxon>
        <taxon>Companilactobacillus</taxon>
    </lineage>
</organism>
<accession>A0A5P0ZF07</accession>
<evidence type="ECO:0000313" key="2">
    <source>
        <dbReference type="EMBL" id="MQS51634.1"/>
    </source>
</evidence>
<dbReference type="Proteomes" id="UP000436655">
    <property type="component" value="Unassembled WGS sequence"/>
</dbReference>
<keyword evidence="4" id="KW-1185">Reference proteome</keyword>
<dbReference type="EMBL" id="VDFM01000001">
    <property type="protein sequence ID" value="MQS51634.1"/>
    <property type="molecule type" value="Genomic_DNA"/>
</dbReference>
<name>A0A5P0ZF07_9LACO</name>
<protein>
    <submittedName>
        <fullName evidence="2">Uncharacterized protein</fullName>
    </submittedName>
</protein>